<evidence type="ECO:0000313" key="7">
    <source>
        <dbReference type="Proteomes" id="UP000048984"/>
    </source>
</evidence>
<comment type="cofactor">
    <cofactor evidence="1">
        <name>pyridoxal 5'-phosphate</name>
        <dbReference type="ChEBI" id="CHEBI:597326"/>
    </cofactor>
</comment>
<gene>
    <name evidence="6" type="ORF">ABB55_01915</name>
</gene>
<reference evidence="6 7" key="2">
    <citation type="submission" date="2015-10" db="EMBL/GenBank/DDBJ databases">
        <title>Draft Genome Sequence of Prosthecomicrobium hirschii ATCC 27832.</title>
        <authorList>
            <person name="Daniel J."/>
            <person name="Givan S.A."/>
            <person name="Brun Y.V."/>
            <person name="Brown P.J."/>
        </authorList>
    </citation>
    <scope>NUCLEOTIDE SEQUENCE [LARGE SCALE GENOMIC DNA]</scope>
    <source>
        <strain evidence="6 7">16</strain>
    </source>
</reference>
<dbReference type="PANTHER" id="PTHR42790">
    <property type="entry name" value="AMINOTRANSFERASE"/>
    <property type="match status" value="1"/>
</dbReference>
<dbReference type="SUPFAM" id="SSF53383">
    <property type="entry name" value="PLP-dependent transferases"/>
    <property type="match status" value="1"/>
</dbReference>
<dbReference type="PANTHER" id="PTHR42790:SF19">
    <property type="entry name" value="KYNURENINE_ALPHA-AMINOADIPATE AMINOTRANSFERASE, MITOCHONDRIAL"/>
    <property type="match status" value="1"/>
</dbReference>
<dbReference type="GO" id="GO:1901605">
    <property type="term" value="P:alpha-amino acid metabolic process"/>
    <property type="evidence" value="ECO:0007669"/>
    <property type="project" value="TreeGrafter"/>
</dbReference>
<dbReference type="Gene3D" id="3.90.1150.10">
    <property type="entry name" value="Aspartate Aminotransferase, domain 1"/>
    <property type="match status" value="1"/>
</dbReference>
<comment type="caution">
    <text evidence="6">The sequence shown here is derived from an EMBL/GenBank/DDBJ whole genome shotgun (WGS) entry which is preliminary data.</text>
</comment>
<dbReference type="InterPro" id="IPR015421">
    <property type="entry name" value="PyrdxlP-dep_Trfase_major"/>
</dbReference>
<dbReference type="GO" id="GO:0008483">
    <property type="term" value="F:transaminase activity"/>
    <property type="evidence" value="ECO:0007669"/>
    <property type="project" value="UniProtKB-KW"/>
</dbReference>
<dbReference type="STRING" id="665126.ABB55_01915"/>
<dbReference type="EMBL" id="LJYW01000001">
    <property type="protein sequence ID" value="KPL51125.1"/>
    <property type="molecule type" value="Genomic_DNA"/>
</dbReference>
<keyword evidence="2 6" id="KW-0032">Aminotransferase</keyword>
<dbReference type="InterPro" id="IPR004839">
    <property type="entry name" value="Aminotransferase_I/II_large"/>
</dbReference>
<dbReference type="InterPro" id="IPR050859">
    <property type="entry name" value="Class-I_PLP-dep_aminotransf"/>
</dbReference>
<dbReference type="Pfam" id="PF00155">
    <property type="entry name" value="Aminotran_1_2"/>
    <property type="match status" value="1"/>
</dbReference>
<keyword evidence="7" id="KW-1185">Reference proteome</keyword>
<dbReference type="Proteomes" id="UP000048984">
    <property type="component" value="Unassembled WGS sequence"/>
</dbReference>
<dbReference type="Gene3D" id="3.40.640.10">
    <property type="entry name" value="Type I PLP-dependent aspartate aminotransferase-like (Major domain)"/>
    <property type="match status" value="1"/>
</dbReference>
<evidence type="ECO:0000256" key="2">
    <source>
        <dbReference type="ARBA" id="ARBA00022576"/>
    </source>
</evidence>
<protein>
    <submittedName>
        <fullName evidence="6">Aminotransferase</fullName>
    </submittedName>
</protein>
<evidence type="ECO:0000256" key="4">
    <source>
        <dbReference type="ARBA" id="ARBA00022898"/>
    </source>
</evidence>
<keyword evidence="3 6" id="KW-0808">Transferase</keyword>
<name>A0A0P6VGG3_9HYPH</name>
<dbReference type="AlphaFoldDB" id="A0A0P6VGG3"/>
<feature type="domain" description="Aminotransferase class I/classII large" evidence="5">
    <location>
        <begin position="56"/>
        <end position="411"/>
    </location>
</feature>
<dbReference type="InterPro" id="IPR015422">
    <property type="entry name" value="PyrdxlP-dep_Trfase_small"/>
</dbReference>
<evidence type="ECO:0000259" key="5">
    <source>
        <dbReference type="Pfam" id="PF00155"/>
    </source>
</evidence>
<evidence type="ECO:0000313" key="6">
    <source>
        <dbReference type="EMBL" id="KPL51125.1"/>
    </source>
</evidence>
<sequence length="422" mass="44663">MTAAADRPSNAPVRPPFAGWLGTTNDVTKTFLAAGRIPGLINMAGGLPAPETYPAEALAAIARRVIAEHPQDSLGYGPIEGLPELRDALAARLGGPDFRLGRDNILVTTSGMQGLDLLGKVLVDEGALIAAQAPTYLGALDAWRPRRPRYRALRVDQPDFDAVAGLTGARFGYAVPNFSNPTGRLVPMPVRRRLVEAALATGTWLVEDNPYGGLQFDGAALPRLIDIAAREAAVVAPGAAPSAAPSSAYDGPVIYMGTLSKEIAPGLRIGWMVAAPEMIAALTMAKQGSDLCTSGVTQRIALAAIEDGLVERLQPDLTALYRARRDALCAALAEHLGAWFTFEVPVGGMFVWVVARDPRIDTDRLLNAALDAGVCIAPSSVFDASGDDRSAFRINFTLNPPERLEEGVRRLAGAVRRLTDAS</sequence>
<evidence type="ECO:0000256" key="1">
    <source>
        <dbReference type="ARBA" id="ARBA00001933"/>
    </source>
</evidence>
<dbReference type="GO" id="GO:0030170">
    <property type="term" value="F:pyridoxal phosphate binding"/>
    <property type="evidence" value="ECO:0007669"/>
    <property type="project" value="InterPro"/>
</dbReference>
<evidence type="ECO:0000256" key="3">
    <source>
        <dbReference type="ARBA" id="ARBA00022679"/>
    </source>
</evidence>
<keyword evidence="4" id="KW-0663">Pyridoxal phosphate</keyword>
<accession>A0A0P6VGG3</accession>
<organism evidence="6 7">
    <name type="scientific">Prosthecodimorpha hirschii</name>
    <dbReference type="NCBI Taxonomy" id="665126"/>
    <lineage>
        <taxon>Bacteria</taxon>
        <taxon>Pseudomonadati</taxon>
        <taxon>Pseudomonadota</taxon>
        <taxon>Alphaproteobacteria</taxon>
        <taxon>Hyphomicrobiales</taxon>
        <taxon>Ancalomicrobiaceae</taxon>
        <taxon>Prosthecodimorpha</taxon>
    </lineage>
</organism>
<dbReference type="CDD" id="cd00609">
    <property type="entry name" value="AAT_like"/>
    <property type="match status" value="1"/>
</dbReference>
<dbReference type="RefSeq" id="WP_054357288.1">
    <property type="nucleotide sequence ID" value="NZ_LJYW01000001.1"/>
</dbReference>
<reference evidence="6 7" key="1">
    <citation type="submission" date="2015-09" db="EMBL/GenBank/DDBJ databases">
        <authorList>
            <person name="Jackson K.R."/>
            <person name="Lunt B.L."/>
            <person name="Fisher J.N.B."/>
            <person name="Gardner A.V."/>
            <person name="Bailey M.E."/>
            <person name="Deus L.M."/>
            <person name="Earl A.S."/>
            <person name="Gibby P.D."/>
            <person name="Hartmann K.A."/>
            <person name="Liu J.E."/>
            <person name="Manci A.M."/>
            <person name="Nielsen D.A."/>
            <person name="Solomon M.B."/>
            <person name="Breakwell D.P."/>
            <person name="Burnett S.H."/>
            <person name="Grose J.H."/>
        </authorList>
    </citation>
    <scope>NUCLEOTIDE SEQUENCE [LARGE SCALE GENOMIC DNA]</scope>
    <source>
        <strain evidence="6 7">16</strain>
    </source>
</reference>
<dbReference type="InterPro" id="IPR015424">
    <property type="entry name" value="PyrdxlP-dep_Trfase"/>
</dbReference>
<proteinExistence type="predicted"/>